<dbReference type="AlphaFoldDB" id="A0AAE1R755"/>
<evidence type="ECO:0000313" key="1">
    <source>
        <dbReference type="EMBL" id="KAK4346273.1"/>
    </source>
</evidence>
<accession>A0AAE1R755</accession>
<dbReference type="EMBL" id="JAVYJV010000018">
    <property type="protein sequence ID" value="KAK4346273.1"/>
    <property type="molecule type" value="Genomic_DNA"/>
</dbReference>
<sequence>MLVLDELPTLGHFFQTKCALEFPFLGEVEIKSCPEMKTFVQLGSVSAPILKWLVVETLIEDAEVKDDLNKAIQQRFDSKVAMAQENGATKDTQDKVVIEDEACVTMLNAQRIRE</sequence>
<dbReference type="Proteomes" id="UP001291623">
    <property type="component" value="Unassembled WGS sequence"/>
</dbReference>
<reference evidence="1" key="1">
    <citation type="submission" date="2023-12" db="EMBL/GenBank/DDBJ databases">
        <title>Genome assembly of Anisodus tanguticus.</title>
        <authorList>
            <person name="Wang Y.-J."/>
        </authorList>
    </citation>
    <scope>NUCLEOTIDE SEQUENCE</scope>
    <source>
        <strain evidence="1">KB-2021</strain>
        <tissue evidence="1">Leaf</tissue>
    </source>
</reference>
<comment type="caution">
    <text evidence="1">The sequence shown here is derived from an EMBL/GenBank/DDBJ whole genome shotgun (WGS) entry which is preliminary data.</text>
</comment>
<proteinExistence type="predicted"/>
<gene>
    <name evidence="1" type="ORF">RND71_032612</name>
</gene>
<evidence type="ECO:0000313" key="2">
    <source>
        <dbReference type="Proteomes" id="UP001291623"/>
    </source>
</evidence>
<protein>
    <submittedName>
        <fullName evidence="1">Uncharacterized protein</fullName>
    </submittedName>
</protein>
<name>A0AAE1R755_9SOLA</name>
<organism evidence="1 2">
    <name type="scientific">Anisodus tanguticus</name>
    <dbReference type="NCBI Taxonomy" id="243964"/>
    <lineage>
        <taxon>Eukaryota</taxon>
        <taxon>Viridiplantae</taxon>
        <taxon>Streptophyta</taxon>
        <taxon>Embryophyta</taxon>
        <taxon>Tracheophyta</taxon>
        <taxon>Spermatophyta</taxon>
        <taxon>Magnoliopsida</taxon>
        <taxon>eudicotyledons</taxon>
        <taxon>Gunneridae</taxon>
        <taxon>Pentapetalae</taxon>
        <taxon>asterids</taxon>
        <taxon>lamiids</taxon>
        <taxon>Solanales</taxon>
        <taxon>Solanaceae</taxon>
        <taxon>Solanoideae</taxon>
        <taxon>Hyoscyameae</taxon>
        <taxon>Anisodus</taxon>
    </lineage>
</organism>
<keyword evidence="2" id="KW-1185">Reference proteome</keyword>